<evidence type="ECO:0000256" key="18">
    <source>
        <dbReference type="ARBA" id="ARBA00049504"/>
    </source>
</evidence>
<dbReference type="NCBIfam" id="TIGR00317">
    <property type="entry name" value="cobS"/>
    <property type="match status" value="1"/>
</dbReference>
<evidence type="ECO:0000256" key="3">
    <source>
        <dbReference type="ARBA" id="ARBA00004663"/>
    </source>
</evidence>
<dbReference type="HAMAP" id="MF_00719">
    <property type="entry name" value="CobS"/>
    <property type="match status" value="1"/>
</dbReference>
<comment type="similarity">
    <text evidence="4 19">Belongs to the CobS family.</text>
</comment>
<accession>A0A7C4EXG9</accession>
<evidence type="ECO:0000256" key="6">
    <source>
        <dbReference type="ARBA" id="ARBA00015850"/>
    </source>
</evidence>
<evidence type="ECO:0000256" key="2">
    <source>
        <dbReference type="ARBA" id="ARBA00004651"/>
    </source>
</evidence>
<evidence type="ECO:0000256" key="19">
    <source>
        <dbReference type="HAMAP-Rule" id="MF_00719"/>
    </source>
</evidence>
<dbReference type="PANTHER" id="PTHR34148">
    <property type="entry name" value="ADENOSYLCOBINAMIDE-GDP RIBAZOLETRANSFERASE"/>
    <property type="match status" value="1"/>
</dbReference>
<sequence>MRSVLDALRFLTVLKPGASDSGSFSRLGQSAWAFPVVGAIIGLILVIAQYAIQPLFPPLLKGAVIVTLWIFLTGGLHIDGWVDSWDSLAASAPPQDRLIIMKDSRIGTFGAIALVSLFMLKMAALAYDAFPSRMLFLAPVAGRGIMLLTAFRSPHVGKGMAATLIESLSSRALTGALAITAIVALCTGLLGVVATVCAYAGAAWFKRFALKRLTVVTGDVIGATCELSECLIVVVAAVGAQHV</sequence>
<evidence type="ECO:0000256" key="9">
    <source>
        <dbReference type="ARBA" id="ARBA00022679"/>
    </source>
</evidence>
<protein>
    <recommendedName>
        <fullName evidence="6 19">Adenosylcobinamide-GDP ribazoletransferase</fullName>
        <ecNumber evidence="5 19">2.7.8.26</ecNumber>
    </recommendedName>
    <alternativeName>
        <fullName evidence="16 19">Cobalamin synthase</fullName>
    </alternativeName>
    <alternativeName>
        <fullName evidence="15 19">Cobalamin-5'-phosphate synthase</fullName>
    </alternativeName>
</protein>
<comment type="subcellular location">
    <subcellularLocation>
        <location evidence="2 19">Cell membrane</location>
        <topology evidence="2 19">Multi-pass membrane protein</topology>
    </subcellularLocation>
</comment>
<comment type="function">
    <text evidence="14 19">Joins adenosylcobinamide-GDP and alpha-ribazole to generate adenosylcobalamin (Ado-cobalamin). Also synthesizes adenosylcobalamin 5'-phosphate from adenosylcobinamide-GDP and alpha-ribazole 5'-phosphate.</text>
</comment>
<keyword evidence="7 19" id="KW-1003">Cell membrane</keyword>
<evidence type="ECO:0000256" key="8">
    <source>
        <dbReference type="ARBA" id="ARBA00022573"/>
    </source>
</evidence>
<keyword evidence="12 19" id="KW-1133">Transmembrane helix</keyword>
<gene>
    <name evidence="19 20" type="primary">cobS</name>
    <name evidence="20" type="ORF">ENV54_07350</name>
</gene>
<feature type="transmembrane region" description="Helical" evidence="19">
    <location>
        <begin position="172"/>
        <end position="205"/>
    </location>
</feature>
<comment type="catalytic activity">
    <reaction evidence="18 19">
        <text>alpha-ribazole 5'-phosphate + adenosylcob(III)inamide-GDP = adenosylcob(III)alamin 5'-phosphate + GMP + H(+)</text>
        <dbReference type="Rhea" id="RHEA:23560"/>
        <dbReference type="ChEBI" id="CHEBI:15378"/>
        <dbReference type="ChEBI" id="CHEBI:57918"/>
        <dbReference type="ChEBI" id="CHEBI:58115"/>
        <dbReference type="ChEBI" id="CHEBI:60487"/>
        <dbReference type="ChEBI" id="CHEBI:60493"/>
        <dbReference type="EC" id="2.7.8.26"/>
    </reaction>
</comment>
<evidence type="ECO:0000256" key="4">
    <source>
        <dbReference type="ARBA" id="ARBA00010561"/>
    </source>
</evidence>
<evidence type="ECO:0000256" key="14">
    <source>
        <dbReference type="ARBA" id="ARBA00025228"/>
    </source>
</evidence>
<evidence type="ECO:0000256" key="1">
    <source>
        <dbReference type="ARBA" id="ARBA00001946"/>
    </source>
</evidence>
<dbReference type="EC" id="2.7.8.26" evidence="5 19"/>
<dbReference type="InterPro" id="IPR003805">
    <property type="entry name" value="CobS"/>
</dbReference>
<dbReference type="GO" id="GO:0051073">
    <property type="term" value="F:adenosylcobinamide-GDP ribazoletransferase activity"/>
    <property type="evidence" value="ECO:0007669"/>
    <property type="project" value="UniProtKB-UniRule"/>
</dbReference>
<comment type="pathway">
    <text evidence="3 19">Cofactor biosynthesis; adenosylcobalamin biosynthesis; adenosylcobalamin from cob(II)yrinate a,c-diamide: step 7/7.</text>
</comment>
<dbReference type="GO" id="GO:0009236">
    <property type="term" value="P:cobalamin biosynthetic process"/>
    <property type="evidence" value="ECO:0007669"/>
    <property type="project" value="UniProtKB-UniRule"/>
</dbReference>
<comment type="cofactor">
    <cofactor evidence="1 19">
        <name>Mg(2+)</name>
        <dbReference type="ChEBI" id="CHEBI:18420"/>
    </cofactor>
</comment>
<dbReference type="GO" id="GO:0008818">
    <property type="term" value="F:cobalamin 5'-phosphate synthase activity"/>
    <property type="evidence" value="ECO:0007669"/>
    <property type="project" value="UniProtKB-UniRule"/>
</dbReference>
<evidence type="ECO:0000256" key="11">
    <source>
        <dbReference type="ARBA" id="ARBA00022842"/>
    </source>
</evidence>
<dbReference type="Pfam" id="PF02654">
    <property type="entry name" value="CobS"/>
    <property type="match status" value="1"/>
</dbReference>
<comment type="caution">
    <text evidence="20">The sequence shown here is derived from an EMBL/GenBank/DDBJ whole genome shotgun (WGS) entry which is preliminary data.</text>
</comment>
<dbReference type="GO" id="GO:0005886">
    <property type="term" value="C:plasma membrane"/>
    <property type="evidence" value="ECO:0007669"/>
    <property type="project" value="UniProtKB-SubCell"/>
</dbReference>
<keyword evidence="10 19" id="KW-0812">Transmembrane</keyword>
<evidence type="ECO:0000256" key="16">
    <source>
        <dbReference type="ARBA" id="ARBA00032853"/>
    </source>
</evidence>
<name>A0A7C4EXG9_9BACT</name>
<evidence type="ECO:0000256" key="13">
    <source>
        <dbReference type="ARBA" id="ARBA00023136"/>
    </source>
</evidence>
<feature type="transmembrane region" description="Helical" evidence="19">
    <location>
        <begin position="106"/>
        <end position="127"/>
    </location>
</feature>
<comment type="catalytic activity">
    <reaction evidence="17 19">
        <text>alpha-ribazole + adenosylcob(III)inamide-GDP = adenosylcob(III)alamin + GMP + H(+)</text>
        <dbReference type="Rhea" id="RHEA:16049"/>
        <dbReference type="ChEBI" id="CHEBI:10329"/>
        <dbReference type="ChEBI" id="CHEBI:15378"/>
        <dbReference type="ChEBI" id="CHEBI:18408"/>
        <dbReference type="ChEBI" id="CHEBI:58115"/>
        <dbReference type="ChEBI" id="CHEBI:60487"/>
        <dbReference type="EC" id="2.7.8.26"/>
    </reaction>
</comment>
<evidence type="ECO:0000256" key="10">
    <source>
        <dbReference type="ARBA" id="ARBA00022692"/>
    </source>
</evidence>
<keyword evidence="13 19" id="KW-0472">Membrane</keyword>
<evidence type="ECO:0000256" key="12">
    <source>
        <dbReference type="ARBA" id="ARBA00022989"/>
    </source>
</evidence>
<evidence type="ECO:0000256" key="17">
    <source>
        <dbReference type="ARBA" id="ARBA00048623"/>
    </source>
</evidence>
<evidence type="ECO:0000256" key="5">
    <source>
        <dbReference type="ARBA" id="ARBA00013200"/>
    </source>
</evidence>
<evidence type="ECO:0000256" key="15">
    <source>
        <dbReference type="ARBA" id="ARBA00032605"/>
    </source>
</evidence>
<feature type="transmembrane region" description="Helical" evidence="19">
    <location>
        <begin position="59"/>
        <end position="78"/>
    </location>
</feature>
<proteinExistence type="inferred from homology"/>
<evidence type="ECO:0000256" key="7">
    <source>
        <dbReference type="ARBA" id="ARBA00022475"/>
    </source>
</evidence>
<keyword evidence="8 19" id="KW-0169">Cobalamin biosynthesis</keyword>
<keyword evidence="9 19" id="KW-0808">Transferase</keyword>
<feature type="transmembrane region" description="Helical" evidence="19">
    <location>
        <begin position="134"/>
        <end position="152"/>
    </location>
</feature>
<dbReference type="EMBL" id="DTGT01000230">
    <property type="protein sequence ID" value="HGH61095.1"/>
    <property type="molecule type" value="Genomic_DNA"/>
</dbReference>
<evidence type="ECO:0000313" key="20">
    <source>
        <dbReference type="EMBL" id="HGH61095.1"/>
    </source>
</evidence>
<dbReference type="AlphaFoldDB" id="A0A7C4EXG9"/>
<keyword evidence="11 19" id="KW-0460">Magnesium</keyword>
<dbReference type="PANTHER" id="PTHR34148:SF1">
    <property type="entry name" value="ADENOSYLCOBINAMIDE-GDP RIBAZOLETRANSFERASE"/>
    <property type="match status" value="1"/>
</dbReference>
<dbReference type="UniPathway" id="UPA00148">
    <property type="reaction ID" value="UER00238"/>
</dbReference>
<organism evidence="20">
    <name type="scientific">Desulfomonile tiedjei</name>
    <dbReference type="NCBI Taxonomy" id="2358"/>
    <lineage>
        <taxon>Bacteria</taxon>
        <taxon>Pseudomonadati</taxon>
        <taxon>Thermodesulfobacteriota</taxon>
        <taxon>Desulfomonilia</taxon>
        <taxon>Desulfomonilales</taxon>
        <taxon>Desulfomonilaceae</taxon>
        <taxon>Desulfomonile</taxon>
    </lineage>
</organism>
<reference evidence="20" key="1">
    <citation type="journal article" date="2020" name="mSystems">
        <title>Genome- and Community-Level Interaction Insights into Carbon Utilization and Element Cycling Functions of Hydrothermarchaeota in Hydrothermal Sediment.</title>
        <authorList>
            <person name="Zhou Z."/>
            <person name="Liu Y."/>
            <person name="Xu W."/>
            <person name="Pan J."/>
            <person name="Luo Z.H."/>
            <person name="Li M."/>
        </authorList>
    </citation>
    <scope>NUCLEOTIDE SEQUENCE [LARGE SCALE GENOMIC DNA]</scope>
    <source>
        <strain evidence="20">SpSt-769</strain>
    </source>
</reference>
<feature type="transmembrane region" description="Helical" evidence="19">
    <location>
        <begin position="32"/>
        <end position="52"/>
    </location>
</feature>